<keyword evidence="1" id="KW-0732">Signal</keyword>
<gene>
    <name evidence="2" type="ORF">PUW23_08795</name>
</gene>
<protein>
    <recommendedName>
        <fullName evidence="4">Lipoprotein</fullName>
    </recommendedName>
</protein>
<evidence type="ECO:0000313" key="2">
    <source>
        <dbReference type="EMBL" id="WDH84290.1"/>
    </source>
</evidence>
<dbReference type="AlphaFoldDB" id="A0AAX3N3H0"/>
<proteinExistence type="predicted"/>
<evidence type="ECO:0000256" key="1">
    <source>
        <dbReference type="SAM" id="SignalP"/>
    </source>
</evidence>
<evidence type="ECO:0000313" key="3">
    <source>
        <dbReference type="Proteomes" id="UP001220962"/>
    </source>
</evidence>
<dbReference type="Proteomes" id="UP001220962">
    <property type="component" value="Chromosome"/>
</dbReference>
<evidence type="ECO:0008006" key="4">
    <source>
        <dbReference type="Google" id="ProtNLM"/>
    </source>
</evidence>
<feature type="signal peptide" evidence="1">
    <location>
        <begin position="1"/>
        <end position="20"/>
    </location>
</feature>
<feature type="chain" id="PRO_5043847619" description="Lipoprotein" evidence="1">
    <location>
        <begin position="21"/>
        <end position="170"/>
    </location>
</feature>
<dbReference type="EMBL" id="CP118101">
    <property type="protein sequence ID" value="WDH84290.1"/>
    <property type="molecule type" value="Genomic_DNA"/>
</dbReference>
<reference evidence="2" key="1">
    <citation type="submission" date="2023-02" db="EMBL/GenBank/DDBJ databases">
        <title>Pathogen: clinical or host-associated sample.</title>
        <authorList>
            <person name="Hergert J."/>
            <person name="Casey R."/>
            <person name="Wagner J."/>
            <person name="Young E.L."/>
            <person name="Oakeson K.F."/>
        </authorList>
    </citation>
    <scope>NUCLEOTIDE SEQUENCE</scope>
    <source>
        <strain evidence="2">2022CK-00830</strain>
    </source>
</reference>
<organism evidence="2 3">
    <name type="scientific">Paenibacillus urinalis</name>
    <dbReference type="NCBI Taxonomy" id="521520"/>
    <lineage>
        <taxon>Bacteria</taxon>
        <taxon>Bacillati</taxon>
        <taxon>Bacillota</taxon>
        <taxon>Bacilli</taxon>
        <taxon>Bacillales</taxon>
        <taxon>Paenibacillaceae</taxon>
        <taxon>Paenibacillus</taxon>
    </lineage>
</organism>
<dbReference type="PROSITE" id="PS51257">
    <property type="entry name" value="PROKAR_LIPOPROTEIN"/>
    <property type="match status" value="1"/>
</dbReference>
<accession>A0AAX3N3H0</accession>
<sequence>MKTQILLLISLMLVILSGCSDDTDHISLQEELDTVLRDADINVERLLHYEVKGDGVVAFYVNDNGIDSSYVEYSSGEWQLIGSSGSATLMEPDLPISYVWEYTNDKPFRIVFGSINQEEITRILVNGEPAKIIRIGDEITLWYQMLEEPYLNEDTLEAFSNRGELVFKKD</sequence>
<name>A0AAX3N3H0_9BACL</name>
<dbReference type="RefSeq" id="WP_274359753.1">
    <property type="nucleotide sequence ID" value="NZ_CP118101.1"/>
</dbReference>